<accession>A0ABM1TQI8</accession>
<dbReference type="Proteomes" id="UP000694941">
    <property type="component" value="Unplaced"/>
</dbReference>
<dbReference type="InterPro" id="IPR002913">
    <property type="entry name" value="START_lipid-bd_dom"/>
</dbReference>
<evidence type="ECO:0000256" key="3">
    <source>
        <dbReference type="SAM" id="MobiDB-lite"/>
    </source>
</evidence>
<dbReference type="SMART" id="SM00324">
    <property type="entry name" value="RhoGAP"/>
    <property type="match status" value="1"/>
</dbReference>
<evidence type="ECO:0000259" key="4">
    <source>
        <dbReference type="PROSITE" id="PS50238"/>
    </source>
</evidence>
<dbReference type="SUPFAM" id="SSF48350">
    <property type="entry name" value="GTPase activation domain, GAP"/>
    <property type="match status" value="1"/>
</dbReference>
<feature type="non-terminal residue" evidence="7">
    <location>
        <position position="1"/>
    </location>
</feature>
<feature type="domain" description="START" evidence="5">
    <location>
        <begin position="585"/>
        <end position="777"/>
    </location>
</feature>
<dbReference type="PROSITE" id="PS50848">
    <property type="entry name" value="START"/>
    <property type="match status" value="1"/>
</dbReference>
<feature type="region of interest" description="Disordered" evidence="3">
    <location>
        <begin position="244"/>
        <end position="266"/>
    </location>
</feature>
<evidence type="ECO:0000256" key="2">
    <source>
        <dbReference type="ARBA" id="ARBA00022553"/>
    </source>
</evidence>
<feature type="compositionally biased region" description="Low complexity" evidence="3">
    <location>
        <begin position="246"/>
        <end position="262"/>
    </location>
</feature>
<dbReference type="SUPFAM" id="SSF47769">
    <property type="entry name" value="SAM/Pointed domain"/>
    <property type="match status" value="1"/>
</dbReference>
<dbReference type="GeneID" id="106474057"/>
<dbReference type="PANTHER" id="PTHR12659">
    <property type="entry name" value="RHO-TYPE GTPASE ACTIVATING PROTEIN"/>
    <property type="match status" value="1"/>
</dbReference>
<evidence type="ECO:0000259" key="5">
    <source>
        <dbReference type="PROSITE" id="PS50848"/>
    </source>
</evidence>
<dbReference type="PANTHER" id="PTHR12659:SF7">
    <property type="entry name" value="CROSSVEINLESS C, ISOFORM C"/>
    <property type="match status" value="1"/>
</dbReference>
<gene>
    <name evidence="7" type="primary">LOC106474057</name>
</gene>
<dbReference type="Gene3D" id="3.30.530.20">
    <property type="match status" value="1"/>
</dbReference>
<evidence type="ECO:0000313" key="6">
    <source>
        <dbReference type="Proteomes" id="UP000694941"/>
    </source>
</evidence>
<dbReference type="SUPFAM" id="SSF55961">
    <property type="entry name" value="Bet v1-like"/>
    <property type="match status" value="1"/>
</dbReference>
<dbReference type="InterPro" id="IPR000198">
    <property type="entry name" value="RhoGAP_dom"/>
</dbReference>
<dbReference type="Pfam" id="PF01852">
    <property type="entry name" value="START"/>
    <property type="match status" value="1"/>
</dbReference>
<keyword evidence="2" id="KW-0597">Phosphoprotein</keyword>
<name>A0ABM1TQI8_LIMPO</name>
<dbReference type="Gene3D" id="1.10.287.2070">
    <property type="match status" value="1"/>
</dbReference>
<dbReference type="SMART" id="SM00234">
    <property type="entry name" value="START"/>
    <property type="match status" value="1"/>
</dbReference>
<dbReference type="CDD" id="cd08869">
    <property type="entry name" value="START_RhoGAP"/>
    <property type="match status" value="1"/>
</dbReference>
<keyword evidence="1" id="KW-0343">GTPase activation</keyword>
<organism evidence="6 7">
    <name type="scientific">Limulus polyphemus</name>
    <name type="common">Atlantic horseshoe crab</name>
    <dbReference type="NCBI Taxonomy" id="6850"/>
    <lineage>
        <taxon>Eukaryota</taxon>
        <taxon>Metazoa</taxon>
        <taxon>Ecdysozoa</taxon>
        <taxon>Arthropoda</taxon>
        <taxon>Chelicerata</taxon>
        <taxon>Merostomata</taxon>
        <taxon>Xiphosura</taxon>
        <taxon>Limulidae</taxon>
        <taxon>Limulus</taxon>
    </lineage>
</organism>
<dbReference type="RefSeq" id="XP_022258144.1">
    <property type="nucleotide sequence ID" value="XM_022402436.1"/>
</dbReference>
<proteinExistence type="predicted"/>
<dbReference type="Pfam" id="PF00620">
    <property type="entry name" value="RhoGAP"/>
    <property type="match status" value="1"/>
</dbReference>
<dbReference type="Gene3D" id="1.10.555.10">
    <property type="entry name" value="Rho GTPase activation protein"/>
    <property type="match status" value="1"/>
</dbReference>
<dbReference type="InterPro" id="IPR023393">
    <property type="entry name" value="START-like_dom_sf"/>
</dbReference>
<dbReference type="InterPro" id="IPR013761">
    <property type="entry name" value="SAM/pointed_sf"/>
</dbReference>
<reference evidence="7" key="1">
    <citation type="submission" date="2025-08" db="UniProtKB">
        <authorList>
            <consortium name="RefSeq"/>
        </authorList>
    </citation>
    <scope>IDENTIFICATION</scope>
    <source>
        <tissue evidence="7">Muscle</tissue>
    </source>
</reference>
<feature type="region of interest" description="Disordered" evidence="3">
    <location>
        <begin position="414"/>
        <end position="442"/>
    </location>
</feature>
<evidence type="ECO:0000256" key="1">
    <source>
        <dbReference type="ARBA" id="ARBA00022468"/>
    </source>
</evidence>
<feature type="domain" description="Rho-GAP" evidence="4">
    <location>
        <begin position="349"/>
        <end position="566"/>
    </location>
</feature>
<dbReference type="InterPro" id="IPR008936">
    <property type="entry name" value="Rho_GTPase_activation_prot"/>
</dbReference>
<feature type="compositionally biased region" description="Basic and acidic residues" evidence="3">
    <location>
        <begin position="422"/>
        <end position="436"/>
    </location>
</feature>
<keyword evidence="6" id="KW-1185">Reference proteome</keyword>
<sequence>QLSFCKIRPTSYNSNNVKRELEALEACNWLRAAGFPQYSQMYEDGHFSIDISSVEEDHKFLDSDSIQALISIDKVQPPEESDEEQCALSENWQFQRTSRRWSRIPSPLEVNNKHIKSSPPTGKYLCVCDHFTGSHDSMFVDGHQNSFDSSGTDVLPSCEEQSTNDFLCVPVDADNFISSSGGLTSCDCEKSPDFPENGFDNLRRSGSERFKDGAKALLRRIESLKGKRKKKNRDALVIGENFISNDSPASSEADGSSPSSSPQLSCHKVPQHIAIDQNLLQGESQESQNRMNWHQIQETDLHALNDSESSTPKFCNRRTDTNSNICENMKNEHSSVENSQCENIIVQEVNNDERQTKQINCTPPPTIILSRTTSVERSTNRLNRIVTAPVLGQTNDEQECQESSNVFYTTLIPDEVGSSQDESEKTTLNLRERRDSGVGSSLTRNPLCSSASQWSLYIFTDIPLENRKEAIQAAVLLMPDENREVLQSLLMFLQEVSQCSDENQMTATNLAVCFAPSLFHLSTPRSASVSPRRRKTMGIPDQRELNENRAAHECLSYMINNYKQLFLVTEEVLGQANAEQWEPPTIEELGTLTNSTNYNWKTHVEMYLQGLQKEAHDKFKGWIVFPHNDDVEVFYKKVDDGHPLRLWKVSVDVEAPPIELLNRIMRERNVWDDSLAKWRVVSRLDHQTEIFQYVCNSLGPHPPRDYCVLRSWRTDFPKGSCILVEMSIDHPDAPPLQGSVRSVVLASHFLIEPCGAGKSRVTHISRIDTRGRSPEWYNKVFGYICAFQLACLRNSFKHGTEGPETKV</sequence>
<evidence type="ECO:0000313" key="7">
    <source>
        <dbReference type="RefSeq" id="XP_022258144.1"/>
    </source>
</evidence>
<protein>
    <submittedName>
        <fullName evidence="7">Rho GTPase-activating protein 7-like</fullName>
    </submittedName>
</protein>
<dbReference type="PROSITE" id="PS50238">
    <property type="entry name" value="RHOGAP"/>
    <property type="match status" value="1"/>
</dbReference>